<organism evidence="1 2">
    <name type="scientific">Staurois parvus</name>
    <dbReference type="NCBI Taxonomy" id="386267"/>
    <lineage>
        <taxon>Eukaryota</taxon>
        <taxon>Metazoa</taxon>
        <taxon>Chordata</taxon>
        <taxon>Craniata</taxon>
        <taxon>Vertebrata</taxon>
        <taxon>Euteleostomi</taxon>
        <taxon>Amphibia</taxon>
        <taxon>Batrachia</taxon>
        <taxon>Anura</taxon>
        <taxon>Neobatrachia</taxon>
        <taxon>Ranoidea</taxon>
        <taxon>Ranidae</taxon>
        <taxon>Staurois</taxon>
    </lineage>
</organism>
<dbReference type="Proteomes" id="UP001162483">
    <property type="component" value="Unassembled WGS sequence"/>
</dbReference>
<keyword evidence="2" id="KW-1185">Reference proteome</keyword>
<comment type="caution">
    <text evidence="1">The sequence shown here is derived from an EMBL/GenBank/DDBJ whole genome shotgun (WGS) entry which is preliminary data.</text>
</comment>
<protein>
    <submittedName>
        <fullName evidence="1">Uncharacterized protein</fullName>
    </submittedName>
</protein>
<evidence type="ECO:0000313" key="2">
    <source>
        <dbReference type="Proteomes" id="UP001162483"/>
    </source>
</evidence>
<proteinExistence type="predicted"/>
<dbReference type="EMBL" id="CATNWA010020083">
    <property type="protein sequence ID" value="CAI9616577.1"/>
    <property type="molecule type" value="Genomic_DNA"/>
</dbReference>
<name>A0ABN9H6I3_9NEOB</name>
<gene>
    <name evidence="1" type="ORF">SPARVUS_LOCUS15405285</name>
</gene>
<sequence length="69" mass="7425">MSCQSAPAYSLPTPLEQPLYPLTSWGASPLPPLTGRGSTFTSRNQQGASSLHHLTIKELFTLRAVSNRG</sequence>
<accession>A0ABN9H6I3</accession>
<reference evidence="1" key="1">
    <citation type="submission" date="2023-05" db="EMBL/GenBank/DDBJ databases">
        <authorList>
            <person name="Stuckert A."/>
        </authorList>
    </citation>
    <scope>NUCLEOTIDE SEQUENCE</scope>
</reference>
<evidence type="ECO:0000313" key="1">
    <source>
        <dbReference type="EMBL" id="CAI9616577.1"/>
    </source>
</evidence>